<proteinExistence type="predicted"/>
<dbReference type="EnsemblMetazoa" id="PPA46206.1">
    <property type="protein sequence ID" value="PPA46206.1"/>
    <property type="gene ID" value="WBGene00284575"/>
</dbReference>
<keyword evidence="2" id="KW-1185">Reference proteome</keyword>
<sequence>MLTFSAADTVQAAQLTLTAILSHVSCGDLPAAASILRSRQQVNARFDLSLNPRRGKIALSMSSGSPAKFCNDE</sequence>
<dbReference type="AlphaFoldDB" id="A0A2A6BI00"/>
<accession>A0A8R1V2C5</accession>
<name>A0A2A6BI00_PRIPA</name>
<evidence type="ECO:0000313" key="1">
    <source>
        <dbReference type="EnsemblMetazoa" id="PPA46206.1"/>
    </source>
</evidence>
<evidence type="ECO:0000313" key="2">
    <source>
        <dbReference type="Proteomes" id="UP000005239"/>
    </source>
</evidence>
<organism evidence="1 2">
    <name type="scientific">Pristionchus pacificus</name>
    <name type="common">Parasitic nematode worm</name>
    <dbReference type="NCBI Taxonomy" id="54126"/>
    <lineage>
        <taxon>Eukaryota</taxon>
        <taxon>Metazoa</taxon>
        <taxon>Ecdysozoa</taxon>
        <taxon>Nematoda</taxon>
        <taxon>Chromadorea</taxon>
        <taxon>Rhabditida</taxon>
        <taxon>Rhabditina</taxon>
        <taxon>Diplogasteromorpha</taxon>
        <taxon>Diplogasteroidea</taxon>
        <taxon>Neodiplogasteridae</taxon>
        <taxon>Pristionchus</taxon>
    </lineage>
</organism>
<accession>A0A2A6BI00</accession>
<gene>
    <name evidence="1" type="primary">WBGene00284575</name>
</gene>
<dbReference type="Proteomes" id="UP000005239">
    <property type="component" value="Unassembled WGS sequence"/>
</dbReference>
<reference evidence="1" key="2">
    <citation type="submission" date="2022-06" db="UniProtKB">
        <authorList>
            <consortium name="EnsemblMetazoa"/>
        </authorList>
    </citation>
    <scope>IDENTIFICATION</scope>
    <source>
        <strain evidence="1">PS312</strain>
    </source>
</reference>
<protein>
    <submittedName>
        <fullName evidence="1">Uncharacterized protein</fullName>
    </submittedName>
</protein>
<reference evidence="2" key="1">
    <citation type="journal article" date="2008" name="Nat. Genet.">
        <title>The Pristionchus pacificus genome provides a unique perspective on nematode lifestyle and parasitism.</title>
        <authorList>
            <person name="Dieterich C."/>
            <person name="Clifton S.W."/>
            <person name="Schuster L.N."/>
            <person name="Chinwalla A."/>
            <person name="Delehaunty K."/>
            <person name="Dinkelacker I."/>
            <person name="Fulton L."/>
            <person name="Fulton R."/>
            <person name="Godfrey J."/>
            <person name="Minx P."/>
            <person name="Mitreva M."/>
            <person name="Roeseler W."/>
            <person name="Tian H."/>
            <person name="Witte H."/>
            <person name="Yang S.P."/>
            <person name="Wilson R.K."/>
            <person name="Sommer R.J."/>
        </authorList>
    </citation>
    <scope>NUCLEOTIDE SEQUENCE [LARGE SCALE GENOMIC DNA]</scope>
    <source>
        <strain evidence="2">PS312</strain>
    </source>
</reference>